<evidence type="ECO:0000313" key="2">
    <source>
        <dbReference type="EMBL" id="PIP85363.1"/>
    </source>
</evidence>
<comment type="caution">
    <text evidence="2">The sequence shown here is derived from an EMBL/GenBank/DDBJ whole genome shotgun (WGS) entry which is preliminary data.</text>
</comment>
<organism evidence="2 3">
    <name type="scientific">Candidatus Collierbacteria bacterium CG22_combo_CG10-13_8_21_14_all_43_12</name>
    <dbReference type="NCBI Taxonomy" id="1974537"/>
    <lineage>
        <taxon>Bacteria</taxon>
        <taxon>Candidatus Collieribacteriota</taxon>
    </lineage>
</organism>
<evidence type="ECO:0000256" key="1">
    <source>
        <dbReference type="SAM" id="Phobius"/>
    </source>
</evidence>
<keyword evidence="1" id="KW-0812">Transmembrane</keyword>
<gene>
    <name evidence="2" type="ORF">COW83_04790</name>
</gene>
<reference evidence="2 3" key="1">
    <citation type="submission" date="2017-09" db="EMBL/GenBank/DDBJ databases">
        <title>Depth-based differentiation of microbial function through sediment-hosted aquifers and enrichment of novel symbionts in the deep terrestrial subsurface.</title>
        <authorList>
            <person name="Probst A.J."/>
            <person name="Ladd B."/>
            <person name="Jarett J.K."/>
            <person name="Geller-Mcgrath D.E."/>
            <person name="Sieber C.M."/>
            <person name="Emerson J.B."/>
            <person name="Anantharaman K."/>
            <person name="Thomas B.C."/>
            <person name="Malmstrom R."/>
            <person name="Stieglmeier M."/>
            <person name="Klingl A."/>
            <person name="Woyke T."/>
            <person name="Ryan C.M."/>
            <person name="Banfield J.F."/>
        </authorList>
    </citation>
    <scope>NUCLEOTIDE SEQUENCE [LARGE SCALE GENOMIC DNA]</scope>
    <source>
        <strain evidence="2">CG22_combo_CG10-13_8_21_14_all_43_12</strain>
    </source>
</reference>
<name>A0A2H0DT65_9BACT</name>
<keyword evidence="1" id="KW-1133">Transmembrane helix</keyword>
<protein>
    <submittedName>
        <fullName evidence="2">Uncharacterized protein</fullName>
    </submittedName>
</protein>
<keyword evidence="1" id="KW-0472">Membrane</keyword>
<sequence>MTIKEQENQLVLRINLEIVITVVLWAIFWSLVSLQIWQVRSYHETPLTIAENVSTIKQENLDVLRISIRSVISSNLPVVRVEPFD</sequence>
<proteinExistence type="predicted"/>
<dbReference type="Proteomes" id="UP000231136">
    <property type="component" value="Unassembled WGS sequence"/>
</dbReference>
<evidence type="ECO:0000313" key="3">
    <source>
        <dbReference type="Proteomes" id="UP000231136"/>
    </source>
</evidence>
<accession>A0A2H0DT65</accession>
<dbReference type="AlphaFoldDB" id="A0A2H0DT65"/>
<feature type="transmembrane region" description="Helical" evidence="1">
    <location>
        <begin position="12"/>
        <end position="32"/>
    </location>
</feature>
<dbReference type="EMBL" id="PCTR01000137">
    <property type="protein sequence ID" value="PIP85363.1"/>
    <property type="molecule type" value="Genomic_DNA"/>
</dbReference>